<dbReference type="RefSeq" id="WP_091506625.1">
    <property type="nucleotide sequence ID" value="NZ_FOLE01000001.1"/>
</dbReference>
<keyword evidence="7" id="KW-1185">Reference proteome</keyword>
<name>A0A1I1DUH4_9BACT</name>
<dbReference type="AlphaFoldDB" id="A0A1I1DUH4"/>
<protein>
    <submittedName>
        <fullName evidence="6">Cell wall-associated hydrolase, NlpC family</fullName>
    </submittedName>
</protein>
<accession>A0A1I1DUH4</accession>
<dbReference type="PROSITE" id="PS51935">
    <property type="entry name" value="NLPC_P60"/>
    <property type="match status" value="1"/>
</dbReference>
<evidence type="ECO:0000259" key="5">
    <source>
        <dbReference type="PROSITE" id="PS51935"/>
    </source>
</evidence>
<dbReference type="GO" id="GO:0006508">
    <property type="term" value="P:proteolysis"/>
    <property type="evidence" value="ECO:0007669"/>
    <property type="project" value="UniProtKB-KW"/>
</dbReference>
<dbReference type="InterPro" id="IPR038765">
    <property type="entry name" value="Papain-like_cys_pep_sf"/>
</dbReference>
<evidence type="ECO:0000256" key="4">
    <source>
        <dbReference type="ARBA" id="ARBA00022807"/>
    </source>
</evidence>
<dbReference type="EMBL" id="FOLE01000001">
    <property type="protein sequence ID" value="SFB78457.1"/>
    <property type="molecule type" value="Genomic_DNA"/>
</dbReference>
<gene>
    <name evidence="6" type="ORF">SAMN05421780_101467</name>
</gene>
<dbReference type="STRING" id="927664.SAMN05421780_101467"/>
<dbReference type="PANTHER" id="PTHR47053:SF1">
    <property type="entry name" value="MUREIN DD-ENDOPEPTIDASE MEPH-RELATED"/>
    <property type="match status" value="1"/>
</dbReference>
<dbReference type="Pfam" id="PF00877">
    <property type="entry name" value="NLPC_P60"/>
    <property type="match status" value="1"/>
</dbReference>
<evidence type="ECO:0000256" key="2">
    <source>
        <dbReference type="ARBA" id="ARBA00022670"/>
    </source>
</evidence>
<dbReference type="Proteomes" id="UP000199514">
    <property type="component" value="Unassembled WGS sequence"/>
</dbReference>
<dbReference type="PANTHER" id="PTHR47053">
    <property type="entry name" value="MUREIN DD-ENDOPEPTIDASE MEPH-RELATED"/>
    <property type="match status" value="1"/>
</dbReference>
<keyword evidence="2" id="KW-0645">Protease</keyword>
<feature type="domain" description="NlpC/P60" evidence="5">
    <location>
        <begin position="59"/>
        <end position="188"/>
    </location>
</feature>
<evidence type="ECO:0000313" key="7">
    <source>
        <dbReference type="Proteomes" id="UP000199514"/>
    </source>
</evidence>
<dbReference type="InterPro" id="IPR051202">
    <property type="entry name" value="Peptidase_C40"/>
</dbReference>
<evidence type="ECO:0000313" key="6">
    <source>
        <dbReference type="EMBL" id="SFB78457.1"/>
    </source>
</evidence>
<reference evidence="6 7" key="1">
    <citation type="submission" date="2016-10" db="EMBL/GenBank/DDBJ databases">
        <authorList>
            <person name="de Groot N.N."/>
        </authorList>
    </citation>
    <scope>NUCLEOTIDE SEQUENCE [LARGE SCALE GENOMIC DNA]</scope>
    <source>
        <strain evidence="6 7">DSM 6793</strain>
    </source>
</reference>
<evidence type="ECO:0000256" key="1">
    <source>
        <dbReference type="ARBA" id="ARBA00007074"/>
    </source>
</evidence>
<proteinExistence type="inferred from homology"/>
<dbReference type="Gene3D" id="3.90.1720.10">
    <property type="entry name" value="endopeptidase domain like (from Nostoc punctiforme)"/>
    <property type="match status" value="1"/>
</dbReference>
<comment type="similarity">
    <text evidence="1">Belongs to the peptidase C40 family.</text>
</comment>
<dbReference type="InterPro" id="IPR000064">
    <property type="entry name" value="NLP_P60_dom"/>
</dbReference>
<keyword evidence="4" id="KW-0788">Thiol protease</keyword>
<dbReference type="SUPFAM" id="SSF54001">
    <property type="entry name" value="Cysteine proteinases"/>
    <property type="match status" value="1"/>
</dbReference>
<dbReference type="OrthoDB" id="9807055at2"/>
<evidence type="ECO:0000256" key="3">
    <source>
        <dbReference type="ARBA" id="ARBA00022801"/>
    </source>
</evidence>
<sequence>MRNITKLLYFLMLTALLLDLSACRSKKRALRRKAKLKTTTTTTKTTNQNSSSNAQFLTKKEIESVIKAAKSYLGTPYKYGGTTRLGMDCSGLMHTSFKAINKSVPRRAQDQSTMGKEVKIKEIEIGDWVFFTDTRLGKGITHVGIVTEIKDIRSQIKFIHSSTKLGVVENNLYSEYYIKTFVKAVRPCI</sequence>
<dbReference type="GO" id="GO:0008234">
    <property type="term" value="F:cysteine-type peptidase activity"/>
    <property type="evidence" value="ECO:0007669"/>
    <property type="project" value="UniProtKB-KW"/>
</dbReference>
<organism evidence="6 7">
    <name type="scientific">Flexibacter flexilis DSM 6793</name>
    <dbReference type="NCBI Taxonomy" id="927664"/>
    <lineage>
        <taxon>Bacteria</taxon>
        <taxon>Pseudomonadati</taxon>
        <taxon>Bacteroidota</taxon>
        <taxon>Cytophagia</taxon>
        <taxon>Cytophagales</taxon>
        <taxon>Flexibacteraceae</taxon>
        <taxon>Flexibacter</taxon>
    </lineage>
</organism>
<keyword evidence="3 6" id="KW-0378">Hydrolase</keyword>